<protein>
    <recommendedName>
        <fullName evidence="3">Phosphatidylinositol-specific phospholipase C X domain-containing protein</fullName>
    </recommendedName>
</protein>
<dbReference type="PANTHER" id="PTHR13593:SF113">
    <property type="entry name" value="SI:DKEY-266F7.9"/>
    <property type="match status" value="1"/>
</dbReference>
<dbReference type="SUPFAM" id="SSF89372">
    <property type="entry name" value="Fucose-specific lectin"/>
    <property type="match status" value="1"/>
</dbReference>
<dbReference type="InterPro" id="IPR017946">
    <property type="entry name" value="PLC-like_Pdiesterase_TIM-brl"/>
</dbReference>
<sequence>MSAWTKPFPLLSSNSAPKGAPVLVYFIGEVWCFWIEGNTNNIAFTKTSLTGWDTMRIVDDSAPPFLKGPAVVTKYQVEPVGGPSGQPLMAVAAAGADLHLVFTATKKGDDKHPPLLRHLIYKAETGTWELSGDIPADGVSSGLNLMSNGDTLGVAWLDAKGTRFGAVRQGDDWVNIQMPNQDSGAHGAAIATFSEGPLIHLLTYGSEGHLKLLDYVIDIRSDKPLKPTTLQDSIPDGFSASALSACNFQEFTFWVLYNPSTKRFMVMESNGQKKLKEHTGLDGTADMIPAIVVAKNKIYCVWLDSQKKGLLFSLVSAVVMPARMNEWMTALPDKVPKGIPGGNTEMRDMLISELTIPGTHDSGAISYVPYVGCQMMTFRQQLENGIRYFDLRAGYGFRGNRPEPVIHHAFFRIFAKTVGSSMWNIPSYFDDLRVADVFAVFYDFLAQNPGEGIIVQVKRDDFNIEGKVLEEDDLLRFANDIWDLTHITRAQGRWLFANRVPTLREIRGRIQLVRRFVDGMLSPDMRPEERKTSYGIPVLSAWADNTQLERIQSSINFSIQLQDYFDLSWQTTGTNPALAKWNAVLPVLNRAWQAVQQARGRGDGPGGTTPDWYLNFSSGVQKPPMSLLVGGQAHTIATGFWHISWLPIISPYGVNANLVEYFNDANRQKGGYGTIVMDFPEQPVDLIPALVRTNFPQ</sequence>
<organism evidence="1 2">
    <name type="scientific">Diaporthe eres</name>
    <name type="common">Phomopsis oblonga</name>
    <dbReference type="NCBI Taxonomy" id="83184"/>
    <lineage>
        <taxon>Eukaryota</taxon>
        <taxon>Fungi</taxon>
        <taxon>Dikarya</taxon>
        <taxon>Ascomycota</taxon>
        <taxon>Pezizomycotina</taxon>
        <taxon>Sordariomycetes</taxon>
        <taxon>Sordariomycetidae</taxon>
        <taxon>Diaporthales</taxon>
        <taxon>Diaporthaceae</taxon>
        <taxon>Diaporthe</taxon>
        <taxon>Diaporthe eres species complex</taxon>
    </lineage>
</organism>
<dbReference type="EMBL" id="JAKNSF020000056">
    <property type="protein sequence ID" value="KAK7724659.1"/>
    <property type="molecule type" value="Genomic_DNA"/>
</dbReference>
<name>A0ABR1P2B2_DIAER</name>
<evidence type="ECO:0008006" key="3">
    <source>
        <dbReference type="Google" id="ProtNLM"/>
    </source>
</evidence>
<evidence type="ECO:0000313" key="2">
    <source>
        <dbReference type="Proteomes" id="UP001430848"/>
    </source>
</evidence>
<dbReference type="Proteomes" id="UP001430848">
    <property type="component" value="Unassembled WGS sequence"/>
</dbReference>
<accession>A0ABR1P2B2</accession>
<dbReference type="SUPFAM" id="SSF51695">
    <property type="entry name" value="PLC-like phosphodiesterases"/>
    <property type="match status" value="1"/>
</dbReference>
<evidence type="ECO:0000313" key="1">
    <source>
        <dbReference type="EMBL" id="KAK7724659.1"/>
    </source>
</evidence>
<gene>
    <name evidence="1" type="ORF">SLS63_008639</name>
</gene>
<dbReference type="PROSITE" id="PS50007">
    <property type="entry name" value="PIPLC_X_DOMAIN"/>
    <property type="match status" value="1"/>
</dbReference>
<reference evidence="1 2" key="1">
    <citation type="submission" date="2024-02" db="EMBL/GenBank/DDBJ databases">
        <title>De novo assembly and annotation of 12 fungi associated with fruit tree decline syndrome in Ontario, Canada.</title>
        <authorList>
            <person name="Sulman M."/>
            <person name="Ellouze W."/>
            <person name="Ilyukhin E."/>
        </authorList>
    </citation>
    <scope>NUCLEOTIDE SEQUENCE [LARGE SCALE GENOMIC DNA]</scope>
    <source>
        <strain evidence="1 2">M169</strain>
    </source>
</reference>
<dbReference type="PANTHER" id="PTHR13593">
    <property type="match status" value="1"/>
</dbReference>
<dbReference type="InterPro" id="IPR051057">
    <property type="entry name" value="PI-PLC_domain"/>
</dbReference>
<dbReference type="Gene3D" id="3.20.20.190">
    <property type="entry name" value="Phosphatidylinositol (PI) phosphodiesterase"/>
    <property type="match status" value="1"/>
</dbReference>
<keyword evidence="2" id="KW-1185">Reference proteome</keyword>
<comment type="caution">
    <text evidence="1">The sequence shown here is derived from an EMBL/GenBank/DDBJ whole genome shotgun (WGS) entry which is preliminary data.</text>
</comment>
<proteinExistence type="predicted"/>